<organism evidence="1 2">
    <name type="scientific">Lentibacillus populi</name>
    <dbReference type="NCBI Taxonomy" id="1827502"/>
    <lineage>
        <taxon>Bacteria</taxon>
        <taxon>Bacillati</taxon>
        <taxon>Bacillota</taxon>
        <taxon>Bacilli</taxon>
        <taxon>Bacillales</taxon>
        <taxon>Bacillaceae</taxon>
        <taxon>Lentibacillus</taxon>
    </lineage>
</organism>
<reference evidence="1" key="2">
    <citation type="submission" date="2020-09" db="EMBL/GenBank/DDBJ databases">
        <authorList>
            <person name="Sun Q."/>
            <person name="Zhou Y."/>
        </authorList>
    </citation>
    <scope>NUCLEOTIDE SEQUENCE</scope>
    <source>
        <strain evidence="1">CGMCC 1.15454</strain>
    </source>
</reference>
<dbReference type="InterPro" id="IPR021130">
    <property type="entry name" value="PRib-ATP_PPHydrolase-like"/>
</dbReference>
<name>A0A9W5X6Y2_9BACI</name>
<dbReference type="Proteomes" id="UP000621492">
    <property type="component" value="Unassembled WGS sequence"/>
</dbReference>
<proteinExistence type="predicted"/>
<comment type="caution">
    <text evidence="1">The sequence shown here is derived from an EMBL/GenBank/DDBJ whole genome shotgun (WGS) entry which is preliminary data.</text>
</comment>
<protein>
    <submittedName>
        <fullName evidence="1">Haloacid dehalogenase</fullName>
    </submittedName>
</protein>
<evidence type="ECO:0000313" key="1">
    <source>
        <dbReference type="EMBL" id="GGB52051.1"/>
    </source>
</evidence>
<dbReference type="AlphaFoldDB" id="A0A9W5X6Y2"/>
<dbReference type="Pfam" id="PF01503">
    <property type="entry name" value="PRA-PH"/>
    <property type="match status" value="1"/>
</dbReference>
<dbReference type="RefSeq" id="WP_188725491.1">
    <property type="nucleotide sequence ID" value="NZ_BMJD01000030.1"/>
</dbReference>
<dbReference type="EMBL" id="BMJD01000030">
    <property type="protein sequence ID" value="GGB52051.1"/>
    <property type="molecule type" value="Genomic_DNA"/>
</dbReference>
<sequence length="167" mass="19467">MNNPYEQVREFHQAFRHPINDKPTAMDKETALKRAAWTTEEVVEFLYATVSGNKDEFHHLVDQLHESIEKTREKIIRKNEEITDVVVAQADALTDISYFNYGSFTIMGVEPQPLFDIVQQANMGKLWDDGKARYREEDGKIIKPPMWEKNFAPEPKIKAEIDRQSKL</sequence>
<keyword evidence="2" id="KW-1185">Reference proteome</keyword>
<reference evidence="1" key="1">
    <citation type="journal article" date="2014" name="Int. J. Syst. Evol. Microbiol.">
        <title>Complete genome sequence of Corynebacterium casei LMG S-19264T (=DSM 44701T), isolated from a smear-ripened cheese.</title>
        <authorList>
            <consortium name="US DOE Joint Genome Institute (JGI-PGF)"/>
            <person name="Walter F."/>
            <person name="Albersmeier A."/>
            <person name="Kalinowski J."/>
            <person name="Ruckert C."/>
        </authorList>
    </citation>
    <scope>NUCLEOTIDE SEQUENCE</scope>
    <source>
        <strain evidence="1">CGMCC 1.15454</strain>
    </source>
</reference>
<accession>A0A9W5X6Y2</accession>
<dbReference type="InterPro" id="IPR023292">
    <property type="entry name" value="NTP_PyroPHydrolase-like_dom_sf"/>
</dbReference>
<dbReference type="Gene3D" id="1.10.3420.10">
    <property type="entry name" value="putative ntp pyrophosphohydrolase like domain"/>
    <property type="match status" value="1"/>
</dbReference>
<dbReference type="CDD" id="cd11545">
    <property type="entry name" value="NTP-PPase_YP_001813558"/>
    <property type="match status" value="1"/>
</dbReference>
<gene>
    <name evidence="1" type="ORF">GCM10011409_32070</name>
</gene>
<evidence type="ECO:0000313" key="2">
    <source>
        <dbReference type="Proteomes" id="UP000621492"/>
    </source>
</evidence>